<feature type="compositionally biased region" description="Polar residues" evidence="7">
    <location>
        <begin position="1117"/>
        <end position="1140"/>
    </location>
</feature>
<dbReference type="SUPFAM" id="SSF55874">
    <property type="entry name" value="ATPase domain of HSP90 chaperone/DNA topoisomerase II/histidine kinase"/>
    <property type="match status" value="1"/>
</dbReference>
<dbReference type="SUPFAM" id="SSF52172">
    <property type="entry name" value="CheY-like"/>
    <property type="match status" value="1"/>
</dbReference>
<dbReference type="InterPro" id="IPR036890">
    <property type="entry name" value="HATPase_C_sf"/>
</dbReference>
<evidence type="ECO:0000259" key="8">
    <source>
        <dbReference type="PROSITE" id="PS50109"/>
    </source>
</evidence>
<evidence type="ECO:0000256" key="3">
    <source>
        <dbReference type="ARBA" id="ARBA00022553"/>
    </source>
</evidence>
<dbReference type="SMART" id="SM00387">
    <property type="entry name" value="HATPase_c"/>
    <property type="match status" value="1"/>
</dbReference>
<dbReference type="InterPro" id="IPR003661">
    <property type="entry name" value="HisK_dim/P_dom"/>
</dbReference>
<keyword evidence="5 10" id="KW-0418">Kinase</keyword>
<evidence type="ECO:0000256" key="2">
    <source>
        <dbReference type="ARBA" id="ARBA00012438"/>
    </source>
</evidence>
<dbReference type="InterPro" id="IPR011006">
    <property type="entry name" value="CheY-like_superfamily"/>
</dbReference>
<evidence type="ECO:0000256" key="4">
    <source>
        <dbReference type="ARBA" id="ARBA00022679"/>
    </source>
</evidence>
<accession>A0A8K0WZS3</accession>
<dbReference type="PROSITE" id="PS50110">
    <property type="entry name" value="RESPONSE_REGULATORY"/>
    <property type="match status" value="1"/>
</dbReference>
<dbReference type="Gene3D" id="3.30.565.10">
    <property type="entry name" value="Histidine kinase-like ATPase, C-terminal domain"/>
    <property type="match status" value="1"/>
</dbReference>
<dbReference type="OrthoDB" id="303614at2759"/>
<dbReference type="Proteomes" id="UP000813385">
    <property type="component" value="Unassembled WGS sequence"/>
</dbReference>
<feature type="region of interest" description="Disordered" evidence="7">
    <location>
        <begin position="293"/>
        <end position="357"/>
    </location>
</feature>
<dbReference type="Pfam" id="PF02518">
    <property type="entry name" value="HATPase_c"/>
    <property type="match status" value="1"/>
</dbReference>
<dbReference type="InterPro" id="IPR003594">
    <property type="entry name" value="HATPase_dom"/>
</dbReference>
<dbReference type="InterPro" id="IPR001789">
    <property type="entry name" value="Sig_transdc_resp-reg_receiver"/>
</dbReference>
<feature type="compositionally biased region" description="Polar residues" evidence="7">
    <location>
        <begin position="332"/>
        <end position="348"/>
    </location>
</feature>
<evidence type="ECO:0000313" key="10">
    <source>
        <dbReference type="EMBL" id="KAH7353272.1"/>
    </source>
</evidence>
<name>A0A8K0WZS3_9PEZI</name>
<dbReference type="InterPro" id="IPR005467">
    <property type="entry name" value="His_kinase_dom"/>
</dbReference>
<sequence>MGSRPLELERISSRTRIELEALKYFPELPAWHGDADHSAGNAASTSTSTSTWTEQRPSADTTLTGLVQLAACQTATERAFLFVFGASCDFAVAEATSTSLLIPDCANASGSNGNGNDGQDVWLCGVAYPRHPGQDSSSSIFDLPEVDEAIYESPTDECATNTQVSPNEFVHIPDLANDKRYASSPFATASSGSQSSPVRSYTSVPLRSRRGLRIGVLCVVNTTVNDKGPVNTVALGHISRAIMTYLEVRRTASAYRRHLRMNRGIGSFLEGHGSLGGWQDGPNACAFVDVRDQEGKLNKPQQEAQRDDRMRSTASSVIKTPPPLTRNRHRTGTSISSRQMSNPSSIYTPSPAPFYEGSDVEDKGEGADYFGLDAVRQTVPLKAPMLEALAGAEAEASDGDQNHIFSRAANLVREATEIEACVFLDAQTTRFATLSSYTAGTGKQLSSKAGSLSSSNSSNGSGSGSGNSSSSGSGSEGQRVSSAHCKVLGFSSSHASSVDGLAYQHTKTSLDEKLLAKLSRRYPAGRIFNFDAAGELQSSGSSDEDHHRFIFPPTRSTEPTSPGPTKQRRAKPCSRSREGATILQAFPGARSVAFAPLRDVRTDRWFAGAFAYTFNPRRIFTSGEELTYLRAFGMLAMSETHRSETLTTQKAKDELLGSLSHELRSPLHGVVLGIELLQDTVLDVFQGGLLHSIDTCGRTLIDTIDHLLDYSKINNYSKSSATALVAGTGKNSARMPSSQETRVARLRRDIRSTFVRVSLDALAEEVVESVYTGHTYQFSTPNQRGHGSTGLKNNPMSPGQATNDPHNAERAGGDGGRLSVSLQIQPGCNWVFETQPGAIRRLLMNIFSNALKYTTSGSVRVSLTQRESGRGSRRGVHLVTMSVVDTGIGIGEDFLLNDLYRPFAQETTLSVGTGLGLSIVKQISSTLGGEVRINSARGVGTTAAVTIPMVASPTSTDTSGEDTPNAATFDASFAACVKNLRGLRVHVTGYASILPATFSQWQDKDIVEATCRDWLGMEVISAADIDAGTVPDIILSTESAMPRLQTAAASAPPCVVICSNAFDAFNLATSQASTSSRGTYEFLSHPLGPRKLAKTLLLAHQRWHDQEVLPAQAPPEISTNSSALRPSQDSTPSDLDFTTSPWDQPPTDAAIAAGLQALVDGTGDSPSLDTVLSPLLVTKKFLLVDDNFINLKILSTYMSKLGRPFVTAVNGLEAVEAFCAAPESFSCVLMDISMPVMDGFEATRRIRDYEREKGLPLTLILALSGLASASAQQEAYASGVNKFLAKPVKLQELKALLMSEKLL</sequence>
<feature type="modified residue" description="4-aspartylphosphate" evidence="6">
    <location>
        <position position="1231"/>
    </location>
</feature>
<keyword evidence="4" id="KW-0808">Transferase</keyword>
<feature type="region of interest" description="Disordered" evidence="7">
    <location>
        <begin position="1110"/>
        <end position="1140"/>
    </location>
</feature>
<dbReference type="PANTHER" id="PTHR43047:SF72">
    <property type="entry name" value="OSMOSENSING HISTIDINE PROTEIN KINASE SLN1"/>
    <property type="match status" value="1"/>
</dbReference>
<dbReference type="CDD" id="cd00082">
    <property type="entry name" value="HisKA"/>
    <property type="match status" value="1"/>
</dbReference>
<dbReference type="InterPro" id="IPR004358">
    <property type="entry name" value="Sig_transdc_His_kin-like_C"/>
</dbReference>
<keyword evidence="3 6" id="KW-0597">Phosphoprotein</keyword>
<feature type="domain" description="Response regulatory" evidence="9">
    <location>
        <begin position="1180"/>
        <end position="1301"/>
    </location>
</feature>
<evidence type="ECO:0000313" key="11">
    <source>
        <dbReference type="Proteomes" id="UP000813385"/>
    </source>
</evidence>
<dbReference type="InterPro" id="IPR029016">
    <property type="entry name" value="GAF-like_dom_sf"/>
</dbReference>
<dbReference type="Pfam" id="PF00512">
    <property type="entry name" value="HisKA"/>
    <property type="match status" value="1"/>
</dbReference>
<dbReference type="GO" id="GO:0000155">
    <property type="term" value="F:phosphorelay sensor kinase activity"/>
    <property type="evidence" value="ECO:0007669"/>
    <property type="project" value="InterPro"/>
</dbReference>
<feature type="region of interest" description="Disordered" evidence="7">
    <location>
        <begin position="536"/>
        <end position="577"/>
    </location>
</feature>
<evidence type="ECO:0000256" key="7">
    <source>
        <dbReference type="SAM" id="MobiDB-lite"/>
    </source>
</evidence>
<comment type="catalytic activity">
    <reaction evidence="1">
        <text>ATP + protein L-histidine = ADP + protein N-phospho-L-histidine.</text>
        <dbReference type="EC" id="2.7.13.3"/>
    </reaction>
</comment>
<reference evidence="10" key="1">
    <citation type="journal article" date="2021" name="Nat. Commun.">
        <title>Genetic determinants of endophytism in the Arabidopsis root mycobiome.</title>
        <authorList>
            <person name="Mesny F."/>
            <person name="Miyauchi S."/>
            <person name="Thiergart T."/>
            <person name="Pickel B."/>
            <person name="Atanasova L."/>
            <person name="Karlsson M."/>
            <person name="Huettel B."/>
            <person name="Barry K.W."/>
            <person name="Haridas S."/>
            <person name="Chen C."/>
            <person name="Bauer D."/>
            <person name="Andreopoulos W."/>
            <person name="Pangilinan J."/>
            <person name="LaButti K."/>
            <person name="Riley R."/>
            <person name="Lipzen A."/>
            <person name="Clum A."/>
            <person name="Drula E."/>
            <person name="Henrissat B."/>
            <person name="Kohler A."/>
            <person name="Grigoriev I.V."/>
            <person name="Martin F.M."/>
            <person name="Hacquard S."/>
        </authorList>
    </citation>
    <scope>NUCLEOTIDE SEQUENCE</scope>
    <source>
        <strain evidence="10">MPI-CAGE-AT-0016</strain>
    </source>
</reference>
<dbReference type="CDD" id="cd17546">
    <property type="entry name" value="REC_hyHK_CKI1_RcsC-like"/>
    <property type="match status" value="1"/>
</dbReference>
<feature type="region of interest" description="Disordered" evidence="7">
    <location>
        <begin position="36"/>
        <end position="57"/>
    </location>
</feature>
<dbReference type="EC" id="2.7.13.3" evidence="2"/>
<evidence type="ECO:0000256" key="5">
    <source>
        <dbReference type="ARBA" id="ARBA00022777"/>
    </source>
</evidence>
<dbReference type="GO" id="GO:0009927">
    <property type="term" value="F:histidine phosphotransfer kinase activity"/>
    <property type="evidence" value="ECO:0007669"/>
    <property type="project" value="TreeGrafter"/>
</dbReference>
<dbReference type="SMART" id="SM00448">
    <property type="entry name" value="REC"/>
    <property type="match status" value="1"/>
</dbReference>
<feature type="compositionally biased region" description="Low complexity" evidence="7">
    <location>
        <begin position="446"/>
        <end position="479"/>
    </location>
</feature>
<gene>
    <name evidence="10" type="ORF">B0T11DRAFT_116360</name>
</gene>
<protein>
    <recommendedName>
        <fullName evidence="2">histidine kinase</fullName>
        <ecNumber evidence="2">2.7.13.3</ecNumber>
    </recommendedName>
</protein>
<organism evidence="10 11">
    <name type="scientific">Plectosphaerella cucumerina</name>
    <dbReference type="NCBI Taxonomy" id="40658"/>
    <lineage>
        <taxon>Eukaryota</taxon>
        <taxon>Fungi</taxon>
        <taxon>Dikarya</taxon>
        <taxon>Ascomycota</taxon>
        <taxon>Pezizomycotina</taxon>
        <taxon>Sordariomycetes</taxon>
        <taxon>Hypocreomycetidae</taxon>
        <taxon>Glomerellales</taxon>
        <taxon>Plectosphaerellaceae</taxon>
        <taxon>Plectosphaerella</taxon>
    </lineage>
</organism>
<dbReference type="Gene3D" id="3.30.450.40">
    <property type="match status" value="1"/>
</dbReference>
<keyword evidence="11" id="KW-1185">Reference proteome</keyword>
<dbReference type="Gene3D" id="1.10.287.130">
    <property type="match status" value="1"/>
</dbReference>
<dbReference type="GO" id="GO:0005886">
    <property type="term" value="C:plasma membrane"/>
    <property type="evidence" value="ECO:0007669"/>
    <property type="project" value="TreeGrafter"/>
</dbReference>
<comment type="caution">
    <text evidence="10">The sequence shown here is derived from an EMBL/GenBank/DDBJ whole genome shotgun (WGS) entry which is preliminary data.</text>
</comment>
<feature type="compositionally biased region" description="Polar residues" evidence="7">
    <location>
        <begin position="554"/>
        <end position="564"/>
    </location>
</feature>
<dbReference type="PRINTS" id="PR00344">
    <property type="entry name" value="BCTRLSENSOR"/>
</dbReference>
<dbReference type="PROSITE" id="PS50109">
    <property type="entry name" value="HIS_KIN"/>
    <property type="match status" value="1"/>
</dbReference>
<dbReference type="SUPFAM" id="SSF55781">
    <property type="entry name" value="GAF domain-like"/>
    <property type="match status" value="1"/>
</dbReference>
<feature type="region of interest" description="Disordered" evidence="7">
    <location>
        <begin position="441"/>
        <end position="479"/>
    </location>
</feature>
<evidence type="ECO:0000256" key="6">
    <source>
        <dbReference type="PROSITE-ProRule" id="PRU00169"/>
    </source>
</evidence>
<feature type="domain" description="Histidine kinase" evidence="8">
    <location>
        <begin position="658"/>
        <end position="951"/>
    </location>
</feature>
<dbReference type="SMART" id="SM00388">
    <property type="entry name" value="HisKA"/>
    <property type="match status" value="1"/>
</dbReference>
<feature type="region of interest" description="Disordered" evidence="7">
    <location>
        <begin position="777"/>
        <end position="818"/>
    </location>
</feature>
<dbReference type="EMBL" id="JAGPXD010000005">
    <property type="protein sequence ID" value="KAH7353272.1"/>
    <property type="molecule type" value="Genomic_DNA"/>
</dbReference>
<proteinExistence type="predicted"/>
<feature type="compositionally biased region" description="Polar residues" evidence="7">
    <location>
        <begin position="777"/>
        <end position="805"/>
    </location>
</feature>
<dbReference type="PANTHER" id="PTHR43047">
    <property type="entry name" value="TWO-COMPONENT HISTIDINE PROTEIN KINASE"/>
    <property type="match status" value="1"/>
</dbReference>
<dbReference type="SUPFAM" id="SSF47384">
    <property type="entry name" value="Homodimeric domain of signal transducing histidine kinase"/>
    <property type="match status" value="1"/>
</dbReference>
<dbReference type="InterPro" id="IPR036097">
    <property type="entry name" value="HisK_dim/P_sf"/>
</dbReference>
<dbReference type="Gene3D" id="3.40.50.2300">
    <property type="match status" value="1"/>
</dbReference>
<evidence type="ECO:0000259" key="9">
    <source>
        <dbReference type="PROSITE" id="PS50110"/>
    </source>
</evidence>
<dbReference type="Pfam" id="PF00072">
    <property type="entry name" value="Response_reg"/>
    <property type="match status" value="1"/>
</dbReference>
<evidence type="ECO:0000256" key="1">
    <source>
        <dbReference type="ARBA" id="ARBA00000085"/>
    </source>
</evidence>